<sequence length="265" mass="27895">MKGVPTTAPLSVDELTALLGPGSCWGPIRWRASTGSTNQDAAALIKAGGDAGLVVLSEHQAEGRGRFAREWRDTPGTSVACSAVVAPRPAPPMWGWLSLLVGLAVREGVERYTHAGAGRVTLKWPNDVLVDGRKVCGILCERAGDLAVLGWGLNVCMDECELPVPTAGSLLLAGLPHDKTAVLAEVLASLQRWFGLWQDRGELRAEYEAACDTIGRQVNLHVDVQRAAAGVLTGHAVGVDPTGAILIERGGQVEAHSAGDVVHLR</sequence>
<dbReference type="GO" id="GO:0005737">
    <property type="term" value="C:cytoplasm"/>
    <property type="evidence" value="ECO:0007669"/>
    <property type="project" value="TreeGrafter"/>
</dbReference>
<reference evidence="6" key="1">
    <citation type="submission" date="2016-10" db="EMBL/GenBank/DDBJ databases">
        <authorList>
            <person name="Varghese N."/>
            <person name="Submissions S."/>
        </authorList>
    </citation>
    <scope>NUCLEOTIDE SEQUENCE [LARGE SCALE GENOMIC DNA]</scope>
    <source>
        <strain evidence="6">DSM 16859</strain>
    </source>
</reference>
<dbReference type="EMBL" id="FOGZ01000003">
    <property type="protein sequence ID" value="SER59026.1"/>
    <property type="molecule type" value="Genomic_DNA"/>
</dbReference>
<keyword evidence="1 5" id="KW-0436">Ligase</keyword>
<evidence type="ECO:0000256" key="3">
    <source>
        <dbReference type="ARBA" id="ARBA00024227"/>
    </source>
</evidence>
<dbReference type="PROSITE" id="PS51733">
    <property type="entry name" value="BPL_LPL_CATALYTIC"/>
    <property type="match status" value="1"/>
</dbReference>
<dbReference type="AlphaFoldDB" id="A0A1H9QEQ4"/>
<dbReference type="InterPro" id="IPR003142">
    <property type="entry name" value="BPL_C"/>
</dbReference>
<dbReference type="EC" id="6.3.4.15" evidence="3"/>
<accession>A0A1H9QEQ4</accession>
<feature type="domain" description="BPL/LPL catalytic" evidence="4">
    <location>
        <begin position="18"/>
        <end position="198"/>
    </location>
</feature>
<evidence type="ECO:0000313" key="6">
    <source>
        <dbReference type="Proteomes" id="UP000198815"/>
    </source>
</evidence>
<dbReference type="PANTHER" id="PTHR12835">
    <property type="entry name" value="BIOTIN PROTEIN LIGASE"/>
    <property type="match status" value="1"/>
</dbReference>
<keyword evidence="6" id="KW-1185">Reference proteome</keyword>
<evidence type="ECO:0000313" key="5">
    <source>
        <dbReference type="EMBL" id="SER59026.1"/>
    </source>
</evidence>
<dbReference type="InterPro" id="IPR004143">
    <property type="entry name" value="BPL_LPL_catalytic"/>
</dbReference>
<dbReference type="InterPro" id="IPR004408">
    <property type="entry name" value="Biotin_CoA_COase_ligase"/>
</dbReference>
<dbReference type="Gene3D" id="2.30.30.100">
    <property type="match status" value="1"/>
</dbReference>
<dbReference type="GO" id="GO:0004077">
    <property type="term" value="F:biotin--[biotin carboxyl-carrier protein] ligase activity"/>
    <property type="evidence" value="ECO:0007669"/>
    <property type="project" value="UniProtKB-EC"/>
</dbReference>
<dbReference type="STRING" id="64702.SAMN05443377_10375"/>
<dbReference type="SUPFAM" id="SSF55681">
    <property type="entry name" value="Class II aaRS and biotin synthetases"/>
    <property type="match status" value="1"/>
</dbReference>
<dbReference type="Pfam" id="PF03099">
    <property type="entry name" value="BPL_LplA_LipB"/>
    <property type="match status" value="1"/>
</dbReference>
<gene>
    <name evidence="5" type="ORF">SAMN05443377_10375</name>
</gene>
<keyword evidence="2" id="KW-0092">Biotin</keyword>
<evidence type="ECO:0000256" key="1">
    <source>
        <dbReference type="ARBA" id="ARBA00022598"/>
    </source>
</evidence>
<dbReference type="Pfam" id="PF02237">
    <property type="entry name" value="BPL_C"/>
    <property type="match status" value="1"/>
</dbReference>
<proteinExistence type="predicted"/>
<dbReference type="Proteomes" id="UP000198815">
    <property type="component" value="Unassembled WGS sequence"/>
</dbReference>
<organism evidence="5 6">
    <name type="scientific">Propionibacterium cyclohexanicum</name>
    <dbReference type="NCBI Taxonomy" id="64702"/>
    <lineage>
        <taxon>Bacteria</taxon>
        <taxon>Bacillati</taxon>
        <taxon>Actinomycetota</taxon>
        <taxon>Actinomycetes</taxon>
        <taxon>Propionibacteriales</taxon>
        <taxon>Propionibacteriaceae</taxon>
        <taxon>Propionibacterium</taxon>
    </lineage>
</organism>
<dbReference type="Gene3D" id="3.30.930.10">
    <property type="entry name" value="Bira Bifunctional Protein, Domain 2"/>
    <property type="match status" value="1"/>
</dbReference>
<dbReference type="NCBIfam" id="TIGR00121">
    <property type="entry name" value="birA_ligase"/>
    <property type="match status" value="1"/>
</dbReference>
<dbReference type="InterPro" id="IPR045864">
    <property type="entry name" value="aa-tRNA-synth_II/BPL/LPL"/>
</dbReference>
<dbReference type="CDD" id="cd16442">
    <property type="entry name" value="BPL"/>
    <property type="match status" value="1"/>
</dbReference>
<evidence type="ECO:0000256" key="2">
    <source>
        <dbReference type="ARBA" id="ARBA00023267"/>
    </source>
</evidence>
<name>A0A1H9QEQ4_9ACTN</name>
<evidence type="ECO:0000259" key="4">
    <source>
        <dbReference type="PROSITE" id="PS51733"/>
    </source>
</evidence>
<dbReference type="PANTHER" id="PTHR12835:SF5">
    <property type="entry name" value="BIOTIN--PROTEIN LIGASE"/>
    <property type="match status" value="1"/>
</dbReference>
<protein>
    <recommendedName>
        <fullName evidence="3">biotin--[biotin carboxyl-carrier protein] ligase</fullName>
        <ecNumber evidence="3">6.3.4.15</ecNumber>
    </recommendedName>
</protein>